<gene>
    <name evidence="2" type="ORF">FDY95_23160</name>
</gene>
<feature type="region of interest" description="Disordered" evidence="1">
    <location>
        <begin position="1"/>
        <end position="21"/>
    </location>
</feature>
<proteinExistence type="predicted"/>
<evidence type="ECO:0000313" key="2">
    <source>
        <dbReference type="EMBL" id="TLM88735.1"/>
    </source>
</evidence>
<dbReference type="AlphaFoldDB" id="A0A5R8WIY0"/>
<dbReference type="Proteomes" id="UP000305517">
    <property type="component" value="Unassembled WGS sequence"/>
</dbReference>
<name>A0A5R8WIY0_9BACT</name>
<sequence length="97" mass="10238">MDAPKRGAGRPKAPAPAGRNITAENEAVRAHLATLPAGPRSATELHAATGLPRPALAYMLNEDPAKRRNLNAAQLDTLYQVLAPNWPECPTHNPAGS</sequence>
<reference evidence="2 3" key="1">
    <citation type="submission" date="2019-05" db="EMBL/GenBank/DDBJ databases">
        <title>Hymenobacter edaphi sp. nov., isolated from abandoned arsenic-contaminated farmland soil.</title>
        <authorList>
            <person name="Nie L."/>
        </authorList>
    </citation>
    <scope>NUCLEOTIDE SEQUENCE [LARGE SCALE GENOMIC DNA]</scope>
    <source>
        <strain evidence="2 3">1-3-3-8</strain>
    </source>
</reference>
<evidence type="ECO:0000313" key="3">
    <source>
        <dbReference type="Proteomes" id="UP000305517"/>
    </source>
</evidence>
<accession>A0A5R8WIY0</accession>
<comment type="caution">
    <text evidence="2">The sequence shown here is derived from an EMBL/GenBank/DDBJ whole genome shotgun (WGS) entry which is preliminary data.</text>
</comment>
<organism evidence="2 3">
    <name type="scientific">Hymenobacter jeollabukensis</name>
    <dbReference type="NCBI Taxonomy" id="2025313"/>
    <lineage>
        <taxon>Bacteria</taxon>
        <taxon>Pseudomonadati</taxon>
        <taxon>Bacteroidota</taxon>
        <taxon>Cytophagia</taxon>
        <taxon>Cytophagales</taxon>
        <taxon>Hymenobacteraceae</taxon>
        <taxon>Hymenobacter</taxon>
    </lineage>
</organism>
<evidence type="ECO:0000256" key="1">
    <source>
        <dbReference type="SAM" id="MobiDB-lite"/>
    </source>
</evidence>
<feature type="compositionally biased region" description="Low complexity" evidence="1">
    <location>
        <begin position="10"/>
        <end position="19"/>
    </location>
</feature>
<dbReference type="EMBL" id="VAJM01000016">
    <property type="protein sequence ID" value="TLM88735.1"/>
    <property type="molecule type" value="Genomic_DNA"/>
</dbReference>
<dbReference type="RefSeq" id="WP_138081593.1">
    <property type="nucleotide sequence ID" value="NZ_VAJM01000016.1"/>
</dbReference>
<keyword evidence="3" id="KW-1185">Reference proteome</keyword>
<protein>
    <submittedName>
        <fullName evidence="2">Uncharacterized protein</fullName>
    </submittedName>
</protein>